<dbReference type="EMBL" id="JAHQIW010002869">
    <property type="protein sequence ID" value="KAJ1356737.1"/>
    <property type="molecule type" value="Genomic_DNA"/>
</dbReference>
<accession>A0AAD5MXF3</accession>
<protein>
    <submittedName>
        <fullName evidence="1">Uncharacterized protein</fullName>
    </submittedName>
</protein>
<organism evidence="1 2">
    <name type="scientific">Parelaphostrongylus tenuis</name>
    <name type="common">Meningeal worm</name>
    <dbReference type="NCBI Taxonomy" id="148309"/>
    <lineage>
        <taxon>Eukaryota</taxon>
        <taxon>Metazoa</taxon>
        <taxon>Ecdysozoa</taxon>
        <taxon>Nematoda</taxon>
        <taxon>Chromadorea</taxon>
        <taxon>Rhabditida</taxon>
        <taxon>Rhabditina</taxon>
        <taxon>Rhabditomorpha</taxon>
        <taxon>Strongyloidea</taxon>
        <taxon>Metastrongylidae</taxon>
        <taxon>Parelaphostrongylus</taxon>
    </lineage>
</organism>
<evidence type="ECO:0000313" key="1">
    <source>
        <dbReference type="EMBL" id="KAJ1356737.1"/>
    </source>
</evidence>
<dbReference type="AlphaFoldDB" id="A0AAD5MXF3"/>
<keyword evidence="2" id="KW-1185">Reference proteome</keyword>
<comment type="caution">
    <text evidence="1">The sequence shown here is derived from an EMBL/GenBank/DDBJ whole genome shotgun (WGS) entry which is preliminary data.</text>
</comment>
<dbReference type="Proteomes" id="UP001196413">
    <property type="component" value="Unassembled WGS sequence"/>
</dbReference>
<reference evidence="1" key="1">
    <citation type="submission" date="2021-06" db="EMBL/GenBank/DDBJ databases">
        <title>Parelaphostrongylus tenuis whole genome reference sequence.</title>
        <authorList>
            <person name="Garwood T.J."/>
            <person name="Larsen P.A."/>
            <person name="Fountain-Jones N.M."/>
            <person name="Garbe J.R."/>
            <person name="Macchietto M.G."/>
            <person name="Kania S.A."/>
            <person name="Gerhold R.W."/>
            <person name="Richards J.E."/>
            <person name="Wolf T.M."/>
        </authorList>
    </citation>
    <scope>NUCLEOTIDE SEQUENCE</scope>
    <source>
        <strain evidence="1">MNPRO001-30</strain>
        <tissue evidence="1">Meninges</tissue>
    </source>
</reference>
<proteinExistence type="predicted"/>
<sequence length="67" mass="7906">MEQCHDLTWRRILVEDRPAVCGFCEEQDPNCMDKVSYCKNDPGICRDIDLQYFVRVRASCKSFFNPL</sequence>
<gene>
    <name evidence="1" type="ORF">KIN20_014487</name>
</gene>
<name>A0AAD5MXF3_PARTN</name>
<evidence type="ECO:0000313" key="2">
    <source>
        <dbReference type="Proteomes" id="UP001196413"/>
    </source>
</evidence>